<dbReference type="PROSITE" id="PS51411">
    <property type="entry name" value="PSP1_C"/>
    <property type="match status" value="1"/>
</dbReference>
<evidence type="ECO:0000313" key="4">
    <source>
        <dbReference type="Proteomes" id="UP000824211"/>
    </source>
</evidence>
<dbReference type="Proteomes" id="UP000824211">
    <property type="component" value="Unassembled WGS sequence"/>
</dbReference>
<dbReference type="PANTHER" id="PTHR43830:SF3">
    <property type="entry name" value="PROTEIN PSP1"/>
    <property type="match status" value="1"/>
</dbReference>
<dbReference type="PANTHER" id="PTHR43830">
    <property type="entry name" value="PROTEIN PSP1"/>
    <property type="match status" value="1"/>
</dbReference>
<accession>A0A9D2MCA4</accession>
<dbReference type="GO" id="GO:0005737">
    <property type="term" value="C:cytoplasm"/>
    <property type="evidence" value="ECO:0007669"/>
    <property type="project" value="TreeGrafter"/>
</dbReference>
<proteinExistence type="predicted"/>
<reference evidence="3" key="1">
    <citation type="journal article" date="2021" name="PeerJ">
        <title>Extensive microbial diversity within the chicken gut microbiome revealed by metagenomics and culture.</title>
        <authorList>
            <person name="Gilroy R."/>
            <person name="Ravi A."/>
            <person name="Getino M."/>
            <person name="Pursley I."/>
            <person name="Horton D.L."/>
            <person name="Alikhan N.F."/>
            <person name="Baker D."/>
            <person name="Gharbi K."/>
            <person name="Hall N."/>
            <person name="Watson M."/>
            <person name="Adriaenssens E.M."/>
            <person name="Foster-Nyarko E."/>
            <person name="Jarju S."/>
            <person name="Secka A."/>
            <person name="Antonio M."/>
            <person name="Oren A."/>
            <person name="Chaudhuri R.R."/>
            <person name="La Ragione R."/>
            <person name="Hildebrand F."/>
            <person name="Pallen M.J."/>
        </authorList>
    </citation>
    <scope>NUCLEOTIDE SEQUENCE</scope>
    <source>
        <strain evidence="3">ChiHjej9B8-13557</strain>
    </source>
</reference>
<protein>
    <submittedName>
        <fullName evidence="3">Stage 0 sporulation protein</fullName>
    </submittedName>
</protein>
<evidence type="ECO:0000259" key="2">
    <source>
        <dbReference type="PROSITE" id="PS51411"/>
    </source>
</evidence>
<dbReference type="AlphaFoldDB" id="A0A9D2MCA4"/>
<evidence type="ECO:0000256" key="1">
    <source>
        <dbReference type="SAM" id="MobiDB-lite"/>
    </source>
</evidence>
<dbReference type="NCBIfam" id="NF041131">
    <property type="entry name" value="RicT_YaaT_fam"/>
    <property type="match status" value="1"/>
</dbReference>
<dbReference type="Pfam" id="PF04468">
    <property type="entry name" value="PSP1"/>
    <property type="match status" value="1"/>
</dbReference>
<feature type="domain" description="PSP1 C-terminal" evidence="2">
    <location>
        <begin position="61"/>
        <end position="146"/>
    </location>
</feature>
<organism evidence="3 4">
    <name type="scientific">Candidatus Faecalibacterium faecipullorum</name>
    <dbReference type="NCBI Taxonomy" id="2838578"/>
    <lineage>
        <taxon>Bacteria</taxon>
        <taxon>Bacillati</taxon>
        <taxon>Bacillota</taxon>
        <taxon>Clostridia</taxon>
        <taxon>Eubacteriales</taxon>
        <taxon>Oscillospiraceae</taxon>
        <taxon>Faecalibacterium</taxon>
    </lineage>
</organism>
<feature type="region of interest" description="Disordered" evidence="1">
    <location>
        <begin position="272"/>
        <end position="302"/>
    </location>
</feature>
<sequence>MKQAIAVRFEENGKEEYFDPAGLDAKAGDYVVADTAKGARCGQVTRAAGPTADYLLPNPLRPLLRMADSVDIRRARQRQNEDKRAWRICRECIDRHGLEMKLIKVEYAPDHSKVTFYFTADGRVDFRDLVKDLAGAFHMRIELRQVGVRDETKMIGGLGLCGQPFCCSRYLRSFHPVSIRMAKEQGLSLNPTKISGACGRLMCCLAYEQDAYEYLNSILPMVGSTVRTPEGTGTVVEVNPISSYLRVRLAGEEGAVLMKYFKASQCRYISGGKRAPRRPDPDDDYSGLRDPAPVVAEGAPEE</sequence>
<reference evidence="3" key="2">
    <citation type="submission" date="2021-04" db="EMBL/GenBank/DDBJ databases">
        <authorList>
            <person name="Gilroy R."/>
        </authorList>
    </citation>
    <scope>NUCLEOTIDE SEQUENCE</scope>
    <source>
        <strain evidence="3">ChiHjej9B8-13557</strain>
    </source>
</reference>
<comment type="caution">
    <text evidence="3">The sequence shown here is derived from an EMBL/GenBank/DDBJ whole genome shotgun (WGS) entry which is preliminary data.</text>
</comment>
<dbReference type="InterPro" id="IPR007557">
    <property type="entry name" value="PSP1_C"/>
</dbReference>
<name>A0A9D2MCA4_9FIRM</name>
<evidence type="ECO:0000313" key="3">
    <source>
        <dbReference type="EMBL" id="HJB58195.1"/>
    </source>
</evidence>
<gene>
    <name evidence="3" type="ORF">H9771_00810</name>
</gene>
<dbReference type="InterPro" id="IPR047767">
    <property type="entry name" value="PSP1-like"/>
</dbReference>
<dbReference type="EMBL" id="DWXX01000017">
    <property type="protein sequence ID" value="HJB58195.1"/>
    <property type="molecule type" value="Genomic_DNA"/>
</dbReference>